<dbReference type="Pfam" id="PF03079">
    <property type="entry name" value="ARD"/>
    <property type="match status" value="1"/>
</dbReference>
<evidence type="ECO:0000256" key="8">
    <source>
        <dbReference type="ARBA" id="ARBA00023002"/>
    </source>
</evidence>
<evidence type="ECO:0000256" key="10">
    <source>
        <dbReference type="ARBA" id="ARBA00023167"/>
    </source>
</evidence>
<evidence type="ECO:0000256" key="1">
    <source>
        <dbReference type="ARBA" id="ARBA00000428"/>
    </source>
</evidence>
<protein>
    <recommendedName>
        <fullName evidence="12">acireductone dioxygenase (Fe(2+)-requiring)</fullName>
        <ecNumber evidence="12">1.13.11.54</ecNumber>
    </recommendedName>
</protein>
<comment type="cofactor">
    <cofactor evidence="2">
        <name>Fe(2+)</name>
        <dbReference type="ChEBI" id="CHEBI:29033"/>
    </cofactor>
</comment>
<dbReference type="InterPro" id="IPR014710">
    <property type="entry name" value="RmlC-like_jellyroll"/>
</dbReference>
<keyword evidence="10" id="KW-0486">Methionine biosynthesis</keyword>
<dbReference type="CDD" id="cd02232">
    <property type="entry name" value="cupin_ARD"/>
    <property type="match status" value="1"/>
</dbReference>
<keyword evidence="14" id="KW-1185">Reference proteome</keyword>
<dbReference type="Proteomes" id="UP000194127">
    <property type="component" value="Unassembled WGS sequence"/>
</dbReference>
<keyword evidence="4" id="KW-0533">Nickel</keyword>
<dbReference type="RefSeq" id="XP_024339466.1">
    <property type="nucleotide sequence ID" value="XM_024485351.1"/>
</dbReference>
<reference evidence="13 14" key="1">
    <citation type="submission" date="2017-04" db="EMBL/GenBank/DDBJ databases">
        <title>Genome Sequence of the Model Brown-Rot Fungus Postia placenta SB12.</title>
        <authorList>
            <consortium name="DOE Joint Genome Institute"/>
            <person name="Gaskell J."/>
            <person name="Kersten P."/>
            <person name="Larrondo L.F."/>
            <person name="Canessa P."/>
            <person name="Martinez D."/>
            <person name="Hibbett D."/>
            <person name="Schmoll M."/>
            <person name="Kubicek C.P."/>
            <person name="Martinez A.T."/>
            <person name="Yadav J."/>
            <person name="Master E."/>
            <person name="Magnuson J.K."/>
            <person name="James T."/>
            <person name="Yaver D."/>
            <person name="Berka R."/>
            <person name="Labutti K."/>
            <person name="Lipzen A."/>
            <person name="Aerts A."/>
            <person name="Barry K."/>
            <person name="Henrissat B."/>
            <person name="Blanchette R."/>
            <person name="Grigoriev I."/>
            <person name="Cullen D."/>
        </authorList>
    </citation>
    <scope>NUCLEOTIDE SEQUENCE [LARGE SCALE GENOMIC DNA]</scope>
    <source>
        <strain evidence="13 14">MAD-698-R-SB12</strain>
    </source>
</reference>
<evidence type="ECO:0000256" key="6">
    <source>
        <dbReference type="ARBA" id="ARBA00022723"/>
    </source>
</evidence>
<keyword evidence="6" id="KW-0479">Metal-binding</keyword>
<dbReference type="EC" id="1.13.11.54" evidence="12"/>
<proteinExistence type="inferred from homology"/>
<dbReference type="GeneID" id="36330300"/>
<evidence type="ECO:0000256" key="12">
    <source>
        <dbReference type="ARBA" id="ARBA00039005"/>
    </source>
</evidence>
<evidence type="ECO:0000256" key="11">
    <source>
        <dbReference type="ARBA" id="ARBA00023242"/>
    </source>
</evidence>
<dbReference type="InterPro" id="IPR004313">
    <property type="entry name" value="ARD"/>
</dbReference>
<comment type="catalytic activity">
    <reaction evidence="1">
        <text>1,2-dihydroxy-5-(methylsulfanyl)pent-1-en-3-one + O2 = 4-methylsulfanyl-2-oxobutanoate + formate + 2 H(+)</text>
        <dbReference type="Rhea" id="RHEA:24504"/>
        <dbReference type="ChEBI" id="CHEBI:15378"/>
        <dbReference type="ChEBI" id="CHEBI:15379"/>
        <dbReference type="ChEBI" id="CHEBI:15740"/>
        <dbReference type="ChEBI" id="CHEBI:16723"/>
        <dbReference type="ChEBI" id="CHEBI:49252"/>
        <dbReference type="EC" id="1.13.11.54"/>
    </reaction>
</comment>
<keyword evidence="9" id="KW-0408">Iron</keyword>
<dbReference type="STRING" id="670580.A0A1X6N2H2"/>
<evidence type="ECO:0000256" key="3">
    <source>
        <dbReference type="ARBA" id="ARBA00022490"/>
    </source>
</evidence>
<feature type="non-terminal residue" evidence="13">
    <location>
        <position position="1"/>
    </location>
</feature>
<dbReference type="AlphaFoldDB" id="A0A1X6N2H2"/>
<evidence type="ECO:0000256" key="4">
    <source>
        <dbReference type="ARBA" id="ARBA00022596"/>
    </source>
</evidence>
<keyword evidence="7" id="KW-0223">Dioxygenase</keyword>
<dbReference type="InterPro" id="IPR027496">
    <property type="entry name" value="ARD_euk"/>
</dbReference>
<dbReference type="OrthoDB" id="1867259at2759"/>
<evidence type="ECO:0000313" key="14">
    <source>
        <dbReference type="Proteomes" id="UP000194127"/>
    </source>
</evidence>
<sequence>INDLPGDPRERHDSGKEVSISELQVLGVLYRQIPVDSSGSWQGQIDALAEERTYKNRDTIGIESFSSVDAMKAQLEVFFREHMHEDEEIRYTLKGTGFYDIRDYDTDKWIRLEVHAGDLIILPAGIYHRFTIGLENDYSTMRLFKDNPKWIAHSRSAETDSNTYRLAYIQAVEAAKAQL</sequence>
<dbReference type="EMBL" id="KZ110596">
    <property type="protein sequence ID" value="OSX62672.1"/>
    <property type="molecule type" value="Genomic_DNA"/>
</dbReference>
<evidence type="ECO:0000256" key="2">
    <source>
        <dbReference type="ARBA" id="ARBA00001954"/>
    </source>
</evidence>
<dbReference type="GO" id="GO:0019509">
    <property type="term" value="P:L-methionine salvage from methylthioadenosine"/>
    <property type="evidence" value="ECO:0007669"/>
    <property type="project" value="InterPro"/>
</dbReference>
<organism evidence="13 14">
    <name type="scientific">Postia placenta MAD-698-R-SB12</name>
    <dbReference type="NCBI Taxonomy" id="670580"/>
    <lineage>
        <taxon>Eukaryota</taxon>
        <taxon>Fungi</taxon>
        <taxon>Dikarya</taxon>
        <taxon>Basidiomycota</taxon>
        <taxon>Agaricomycotina</taxon>
        <taxon>Agaricomycetes</taxon>
        <taxon>Polyporales</taxon>
        <taxon>Adustoporiaceae</taxon>
        <taxon>Rhodonia</taxon>
    </lineage>
</organism>
<dbReference type="HAMAP" id="MF_03154">
    <property type="entry name" value="Salvage_MtnD_euk"/>
    <property type="match status" value="1"/>
</dbReference>
<name>A0A1X6N2H2_9APHY</name>
<evidence type="ECO:0000256" key="5">
    <source>
        <dbReference type="ARBA" id="ARBA00022605"/>
    </source>
</evidence>
<dbReference type="FunFam" id="2.60.120.10:FF:000099">
    <property type="entry name" value="1,2-dihydroxy-3-keto-5-methylthiopentene dioxygenase"/>
    <property type="match status" value="1"/>
</dbReference>
<dbReference type="SUPFAM" id="SSF51182">
    <property type="entry name" value="RmlC-like cupins"/>
    <property type="match status" value="1"/>
</dbReference>
<dbReference type="PANTHER" id="PTHR23418">
    <property type="entry name" value="ACIREDUCTONE DIOXYGENASE"/>
    <property type="match status" value="1"/>
</dbReference>
<evidence type="ECO:0000313" key="13">
    <source>
        <dbReference type="EMBL" id="OSX62672.1"/>
    </source>
</evidence>
<keyword evidence="11" id="KW-0539">Nucleus</keyword>
<evidence type="ECO:0000256" key="7">
    <source>
        <dbReference type="ARBA" id="ARBA00022964"/>
    </source>
</evidence>
<dbReference type="PANTHER" id="PTHR23418:SF0">
    <property type="entry name" value="ACIREDUCTONE DIOXYGENASE"/>
    <property type="match status" value="1"/>
</dbReference>
<dbReference type="Gene3D" id="2.60.120.10">
    <property type="entry name" value="Jelly Rolls"/>
    <property type="match status" value="1"/>
</dbReference>
<dbReference type="InterPro" id="IPR011051">
    <property type="entry name" value="RmlC_Cupin_sf"/>
</dbReference>
<keyword evidence="5" id="KW-0028">Amino-acid biosynthesis</keyword>
<dbReference type="GO" id="GO:0046872">
    <property type="term" value="F:metal ion binding"/>
    <property type="evidence" value="ECO:0007669"/>
    <property type="project" value="UniProtKB-KW"/>
</dbReference>
<evidence type="ECO:0000256" key="9">
    <source>
        <dbReference type="ARBA" id="ARBA00023004"/>
    </source>
</evidence>
<keyword evidence="8" id="KW-0560">Oxidoreductase</keyword>
<keyword evidence="3" id="KW-0963">Cytoplasm</keyword>
<accession>A0A1X6N2H2</accession>
<dbReference type="GO" id="GO:0010309">
    <property type="term" value="F:acireductone dioxygenase [iron(II)-requiring] activity"/>
    <property type="evidence" value="ECO:0007669"/>
    <property type="project" value="UniProtKB-EC"/>
</dbReference>
<gene>
    <name evidence="13" type="ORF">POSPLADRAFT_1141837</name>
</gene>